<dbReference type="SUPFAM" id="SSF48452">
    <property type="entry name" value="TPR-like"/>
    <property type="match status" value="1"/>
</dbReference>
<dbReference type="FunFam" id="3.30.420.40:FF:000004">
    <property type="entry name" value="Molecular chaperone DnaK"/>
    <property type="match status" value="1"/>
</dbReference>
<evidence type="ECO:0000256" key="4">
    <source>
        <dbReference type="ARBA" id="ARBA00022741"/>
    </source>
</evidence>
<dbReference type="InterPro" id="IPR011990">
    <property type="entry name" value="TPR-like_helical_dom_sf"/>
</dbReference>
<keyword evidence="4 12" id="KW-0547">Nucleotide-binding</keyword>
<evidence type="ECO:0000256" key="5">
    <source>
        <dbReference type="ARBA" id="ARBA00022803"/>
    </source>
</evidence>
<dbReference type="Gene3D" id="3.30.420.40">
    <property type="match status" value="2"/>
</dbReference>
<organism evidence="14 15">
    <name type="scientific">Polarella glacialis</name>
    <name type="common">Dinoflagellate</name>
    <dbReference type="NCBI Taxonomy" id="89957"/>
    <lineage>
        <taxon>Eukaryota</taxon>
        <taxon>Sar</taxon>
        <taxon>Alveolata</taxon>
        <taxon>Dinophyceae</taxon>
        <taxon>Suessiales</taxon>
        <taxon>Suessiaceae</taxon>
        <taxon>Polarella</taxon>
    </lineage>
</organism>
<evidence type="ECO:0000256" key="6">
    <source>
        <dbReference type="ARBA" id="ARBA00022840"/>
    </source>
</evidence>
<dbReference type="SUPFAM" id="SSF53067">
    <property type="entry name" value="Actin-like ATPase domain"/>
    <property type="match status" value="2"/>
</dbReference>
<dbReference type="PROSITE" id="PS00297">
    <property type="entry name" value="HSP70_1"/>
    <property type="match status" value="1"/>
</dbReference>
<evidence type="ECO:0000313" key="15">
    <source>
        <dbReference type="Proteomes" id="UP000626109"/>
    </source>
</evidence>
<dbReference type="Gene3D" id="2.60.34.10">
    <property type="entry name" value="Substrate Binding Domain Of DNAk, Chain A, domain 1"/>
    <property type="match status" value="1"/>
</dbReference>
<dbReference type="Gene3D" id="3.90.640.10">
    <property type="entry name" value="Actin, Chain A, domain 4"/>
    <property type="match status" value="1"/>
</dbReference>
<dbReference type="InterPro" id="IPR018181">
    <property type="entry name" value="Heat_shock_70_CS"/>
</dbReference>
<dbReference type="PROSITE" id="PS01036">
    <property type="entry name" value="HSP70_3"/>
    <property type="match status" value="1"/>
</dbReference>
<dbReference type="InterPro" id="IPR013126">
    <property type="entry name" value="Hsp_70_fam"/>
</dbReference>
<dbReference type="CDD" id="cd24028">
    <property type="entry name" value="ASKHA_NBD_HSP70_HSPA1-like"/>
    <property type="match status" value="1"/>
</dbReference>
<dbReference type="Proteomes" id="UP000626109">
    <property type="component" value="Unassembled WGS sequence"/>
</dbReference>
<evidence type="ECO:0000256" key="8">
    <source>
        <dbReference type="ARBA" id="ARBA00066016"/>
    </source>
</evidence>
<dbReference type="InterPro" id="IPR029047">
    <property type="entry name" value="HSP70_peptide-bd_sf"/>
</dbReference>
<dbReference type="FunFam" id="1.25.40.10:FF:000020">
    <property type="entry name" value="Stress-induced phosphoprotein 1"/>
    <property type="match status" value="1"/>
</dbReference>
<reference evidence="14" key="1">
    <citation type="submission" date="2021-02" db="EMBL/GenBank/DDBJ databases">
        <authorList>
            <person name="Dougan E. K."/>
            <person name="Rhodes N."/>
            <person name="Thang M."/>
            <person name="Chan C."/>
        </authorList>
    </citation>
    <scope>NUCLEOTIDE SEQUENCE</scope>
</reference>
<dbReference type="PROSITE" id="PS00329">
    <property type="entry name" value="HSP70_2"/>
    <property type="match status" value="1"/>
</dbReference>
<evidence type="ECO:0000256" key="13">
    <source>
        <dbReference type="SAM" id="MobiDB-lite"/>
    </source>
</evidence>
<evidence type="ECO:0000256" key="1">
    <source>
        <dbReference type="ARBA" id="ARBA00004496"/>
    </source>
</evidence>
<dbReference type="FunFam" id="3.30.30.30:FF:000005">
    <property type="entry name" value="Heat shock protein ssb1"/>
    <property type="match status" value="1"/>
</dbReference>
<feature type="repeat" description="TPR" evidence="11">
    <location>
        <begin position="111"/>
        <end position="144"/>
    </location>
</feature>
<dbReference type="Pfam" id="PF07719">
    <property type="entry name" value="TPR_2"/>
    <property type="match status" value="1"/>
</dbReference>
<feature type="non-terminal residue" evidence="14">
    <location>
        <position position="1"/>
    </location>
</feature>
<accession>A0A813L5R6</accession>
<evidence type="ECO:0000256" key="2">
    <source>
        <dbReference type="ARBA" id="ARBA00022490"/>
    </source>
</evidence>
<keyword evidence="5 11" id="KW-0802">TPR repeat</keyword>
<evidence type="ECO:0000256" key="9">
    <source>
        <dbReference type="ARBA" id="ARBA00074766"/>
    </source>
</evidence>
<dbReference type="PRINTS" id="PR00301">
    <property type="entry name" value="HEATSHOCK70"/>
</dbReference>
<keyword evidence="6 12" id="KW-0067">ATP-binding</keyword>
<feature type="compositionally biased region" description="Basic residues" evidence="13">
    <location>
        <begin position="1"/>
        <end position="10"/>
    </location>
</feature>
<sequence length="647" mass="69449">KVPGAKKKPVPKGGYPAGKAEDDSDDEVLKTATATNAADKDKAAEFKAKGNDCFTKGENAAAVEHFTSAIACDPTDHVFFSNRSAAHLCLGNTKEALADAKDCVRLSPKWSKGYSRLGAALWKAGRLKEAKEAYEAGLKLEPGSAVLQQGRDDVAKALLAGPTAGSGEKQTSADSADTAADDTTPILGIDLGTTYSCVAVWENGKVRMLEDDEGRYTVPSYVAYLETGERLVGERAKVQAAKNVRNTFFDVKRILGQKMTDEAVQKESKRLPFILVEGDDKQPLIELELDGKVKLLAPEEISAAVLGEMKRIAHARLGRTDIHRAVVTVPAYFNDAQRKATIAAGTIAGLEVVRVINEPTAAAIAYGLDDKTGEKGATDGANVLIFDLGGGTFDVSVLRIEGGIFEVKATGGDTRLGGEDFDAAVVKFLVEDLKKRHKVDIGDDLRALARIRQAAEKAKRSVSGNAVAKVEVAFGGEDYVLELSRSKFESLNKAYFDKTLETVKRVLKDSKLDPKEIDDVVLVGGSTRIPMVQDILKEFFGGRELCRSINPDEAVAYGAAVQGAILAGVRHQKCTDLLLMDVTALSLGIELDGGQMSILIPRNTSIPCSKCSIFTTADKEGDFAESLDVRVFEGERPNVEALMHQQP</sequence>
<dbReference type="Gene3D" id="1.25.40.10">
    <property type="entry name" value="Tetratricopeptide repeat domain"/>
    <property type="match status" value="1"/>
</dbReference>
<dbReference type="EMBL" id="CAJNNW010033667">
    <property type="protein sequence ID" value="CAE8719876.1"/>
    <property type="molecule type" value="Genomic_DNA"/>
</dbReference>
<comment type="similarity">
    <text evidence="12">Belongs to the heat shock protein 70 family.</text>
</comment>
<keyword evidence="2" id="KW-0963">Cytoplasm</keyword>
<dbReference type="GO" id="GO:0005524">
    <property type="term" value="F:ATP binding"/>
    <property type="evidence" value="ECO:0007669"/>
    <property type="project" value="UniProtKB-KW"/>
</dbReference>
<evidence type="ECO:0000256" key="11">
    <source>
        <dbReference type="PROSITE-ProRule" id="PRU00339"/>
    </source>
</evidence>
<comment type="caution">
    <text evidence="14">The sequence shown here is derived from an EMBL/GenBank/DDBJ whole genome shotgun (WGS) entry which is preliminary data.</text>
</comment>
<dbReference type="InterPro" id="IPR013105">
    <property type="entry name" value="TPR_2"/>
</dbReference>
<evidence type="ECO:0000313" key="14">
    <source>
        <dbReference type="EMBL" id="CAE8719876.1"/>
    </source>
</evidence>
<dbReference type="Gene3D" id="3.30.30.30">
    <property type="match status" value="1"/>
</dbReference>
<dbReference type="PANTHER" id="PTHR19375">
    <property type="entry name" value="HEAT SHOCK PROTEIN 70KDA"/>
    <property type="match status" value="1"/>
</dbReference>
<dbReference type="PROSITE" id="PS50005">
    <property type="entry name" value="TPR"/>
    <property type="match status" value="1"/>
</dbReference>
<gene>
    <name evidence="14" type="ORF">PGLA2088_LOCUS40944</name>
</gene>
<evidence type="ECO:0000256" key="12">
    <source>
        <dbReference type="RuleBase" id="RU003322"/>
    </source>
</evidence>
<evidence type="ECO:0000256" key="7">
    <source>
        <dbReference type="ARBA" id="ARBA00056105"/>
    </source>
</evidence>
<dbReference type="AlphaFoldDB" id="A0A813L5R6"/>
<dbReference type="InterPro" id="IPR019734">
    <property type="entry name" value="TPR_rpt"/>
</dbReference>
<protein>
    <recommendedName>
        <fullName evidence="9">Hsp70-Hsp90 organising protein</fullName>
    </recommendedName>
    <alternativeName>
        <fullName evidence="10">Stress-inducible protein 1</fullName>
    </alternativeName>
</protein>
<dbReference type="InterPro" id="IPR043129">
    <property type="entry name" value="ATPase_NBD"/>
</dbReference>
<comment type="subcellular location">
    <subcellularLocation>
        <location evidence="1">Cytoplasm</location>
    </subcellularLocation>
</comment>
<keyword evidence="3" id="KW-0677">Repeat</keyword>
<dbReference type="SMART" id="SM00028">
    <property type="entry name" value="TPR"/>
    <property type="match status" value="3"/>
</dbReference>
<evidence type="ECO:0000256" key="10">
    <source>
        <dbReference type="ARBA" id="ARBA00076447"/>
    </source>
</evidence>
<dbReference type="FunFam" id="3.90.640.10:FF:000003">
    <property type="entry name" value="Molecular chaperone DnaK"/>
    <property type="match status" value="1"/>
</dbReference>
<proteinExistence type="inferred from homology"/>
<feature type="region of interest" description="Disordered" evidence="13">
    <location>
        <begin position="1"/>
        <end position="27"/>
    </location>
</feature>
<comment type="subunit">
    <text evidence="8">Monomer. Homodimer. Forms a complex composed of HOP and chaperones HSP70 and HSP90; the interaction is stronger in the absence of ATP. Interacts (via TPR 1, 2, 3, 7, 8 and 9 repeats) with HSP70 (via C-terminus); the interaction is direct and is stronger in the absence of ATP. Interacts (via TPR 4, 5 and 6 repeats) with HSP90 (via C-terminus); the interaction is direct.</text>
</comment>
<dbReference type="GO" id="GO:0005737">
    <property type="term" value="C:cytoplasm"/>
    <property type="evidence" value="ECO:0007669"/>
    <property type="project" value="UniProtKB-SubCell"/>
</dbReference>
<name>A0A813L5R6_POLGL</name>
<dbReference type="Pfam" id="PF00012">
    <property type="entry name" value="HSP70"/>
    <property type="match status" value="1"/>
</dbReference>
<evidence type="ECO:0000256" key="3">
    <source>
        <dbReference type="ARBA" id="ARBA00022737"/>
    </source>
</evidence>
<dbReference type="GO" id="GO:0140662">
    <property type="term" value="F:ATP-dependent protein folding chaperone"/>
    <property type="evidence" value="ECO:0007669"/>
    <property type="project" value="InterPro"/>
</dbReference>
<comment type="function">
    <text evidence="7">Acts as a co-chaperone and mediates the association of the chaperones HSP70 and HSP90 probably facilitating substrate transfer from HSP70 to HSP90. Stimulates HSP70 ATPase activity and, in contrast, inhibits HSP90 ATPase activity.</text>
</comment>
<dbReference type="SUPFAM" id="SSF100920">
    <property type="entry name" value="Heat shock protein 70kD (HSP70), peptide-binding domain"/>
    <property type="match status" value="1"/>
</dbReference>